<dbReference type="STRING" id="1891675.B1H58_15480"/>
<evidence type="ECO:0000313" key="2">
    <source>
        <dbReference type="EMBL" id="ARJ43295.1"/>
    </source>
</evidence>
<accession>A0A1W6B871</accession>
<keyword evidence="3" id="KW-1185">Reference proteome</keyword>
<dbReference type="KEGG" id="palh:B1H58_15480"/>
<name>A0A1W6B871_9GAMM</name>
<evidence type="ECO:0000259" key="1">
    <source>
        <dbReference type="Pfam" id="PF06381"/>
    </source>
</evidence>
<protein>
    <recommendedName>
        <fullName evidence="1">Anti-CBASS protein Acb1-like N-terminal domain-containing protein</fullName>
    </recommendedName>
</protein>
<gene>
    <name evidence="2" type="ORF">B1H58_15480</name>
</gene>
<dbReference type="AlphaFoldDB" id="A0A1W6B871"/>
<feature type="domain" description="Anti-CBASS protein Acb1-like N-terminal" evidence="1">
    <location>
        <begin position="41"/>
        <end position="386"/>
    </location>
</feature>
<dbReference type="RefSeq" id="WP_085071351.1">
    <property type="nucleotide sequence ID" value="NZ_CP019706.1"/>
</dbReference>
<organism evidence="2 3">
    <name type="scientific">Pantoea alhagi</name>
    <dbReference type="NCBI Taxonomy" id="1891675"/>
    <lineage>
        <taxon>Bacteria</taxon>
        <taxon>Pseudomonadati</taxon>
        <taxon>Pseudomonadota</taxon>
        <taxon>Gammaproteobacteria</taxon>
        <taxon>Enterobacterales</taxon>
        <taxon>Erwiniaceae</taxon>
        <taxon>Pantoea</taxon>
    </lineage>
</organism>
<sequence length="452" mass="49707">MTKKKIVGRLSDGLVSLMTSLGEKIGAVRYSSTKPDVPDKELLAMYKKSWVVKKYIDKTAADMLKLPRTFSGDVDSTLVQRIEDIEAELQLDQVFNDALSWASLMGDSLIVAVTDCSDELIASEVNLQSEDIIKFLVFRKGEYTPDSNVITDVSSPYFGEPLTYQIDIGNKQLLFHHTRCHRTKLGRHSIKDRAKFGTSDLQAPYEHIKTFDTAILSTGDTIQEANVDVLFVPGMNNQIAAGQEQQVRDYARVMKETKSSTGLLLIDAGTPEAQGRYEQKNAQFAGLSDVITKMATVLAGALDRPITVLFGQSASGFSSGEEDNKAYYETINGMQETRLRPMQDFADRFLLDRLAVTEQMTYEYPSIDSINETEEATRFTQYATGFNTLVTGEILTEEIALREMIARGVLKTVTEEEIQGIVSGGADSGSWGNYGITTTSGAQAGPPEAAAA</sequence>
<proteinExistence type="predicted"/>
<dbReference type="Pfam" id="PF06381">
    <property type="entry name" value="Phage_portal_3"/>
    <property type="match status" value="1"/>
</dbReference>
<reference evidence="2 3" key="1">
    <citation type="submission" date="2017-02" db="EMBL/GenBank/DDBJ databases">
        <title>Complete genome sequence of the drought resistance-promoting endophyte Pantoea alhagi LTYR-11Z.</title>
        <authorList>
            <person name="Zhang L."/>
        </authorList>
    </citation>
    <scope>NUCLEOTIDE SEQUENCE [LARGE SCALE GENOMIC DNA]</scope>
    <source>
        <strain evidence="2 3">LTYR-11Z</strain>
    </source>
</reference>
<dbReference type="Proteomes" id="UP000192900">
    <property type="component" value="Chromosome"/>
</dbReference>
<dbReference type="OrthoDB" id="2019396at2"/>
<dbReference type="EMBL" id="CP019706">
    <property type="protein sequence ID" value="ARJ43295.1"/>
    <property type="molecule type" value="Genomic_DNA"/>
</dbReference>
<dbReference type="InterPro" id="IPR024459">
    <property type="entry name" value="Acb1-like_N"/>
</dbReference>
<evidence type="ECO:0000313" key="3">
    <source>
        <dbReference type="Proteomes" id="UP000192900"/>
    </source>
</evidence>